<keyword evidence="2" id="KW-1185">Reference proteome</keyword>
<dbReference type="AlphaFoldDB" id="A0A8H9GMT6"/>
<dbReference type="EMBL" id="BMQG01000004">
    <property type="protein sequence ID" value="GGM39607.1"/>
    <property type="molecule type" value="Genomic_DNA"/>
</dbReference>
<protein>
    <recommendedName>
        <fullName evidence="3">IrrE N-terminal-like domain-containing protein</fullName>
    </recommendedName>
</protein>
<evidence type="ECO:0000313" key="1">
    <source>
        <dbReference type="EMBL" id="GGM39607.1"/>
    </source>
</evidence>
<gene>
    <name evidence="1" type="ORF">GCM10008956_15060</name>
</gene>
<organism evidence="1 2">
    <name type="scientific">Deinococcus arenae</name>
    <dbReference type="NCBI Taxonomy" id="1452751"/>
    <lineage>
        <taxon>Bacteria</taxon>
        <taxon>Thermotogati</taxon>
        <taxon>Deinococcota</taxon>
        <taxon>Deinococci</taxon>
        <taxon>Deinococcales</taxon>
        <taxon>Deinococcaceae</taxon>
        <taxon>Deinococcus</taxon>
    </lineage>
</organism>
<sequence length="234" mass="26219">MRDRIVSDLLAYHRARLNDVTPEAERADPQNMDQLAARFGYRISYGPNSYLTPPNEITLARGLPRRARRVELAHELSHGLALERDPNAENPLSYEDVVRYLHASVPDMDEHLELLATAGGDELAMPAALVQAVLNRCGWNAQAVWEVARFSGVPLADALRRVVQFDESRRIAGVITKGGYINVAETQHYRLPVWKGQRMPEPHITLGEGVSVFPIPHRPSHRIVLLTVGQWEAA</sequence>
<comment type="caution">
    <text evidence="1">The sequence shown here is derived from an EMBL/GenBank/DDBJ whole genome shotgun (WGS) entry which is preliminary data.</text>
</comment>
<evidence type="ECO:0000313" key="2">
    <source>
        <dbReference type="Proteomes" id="UP000600547"/>
    </source>
</evidence>
<dbReference type="RefSeq" id="WP_189062480.1">
    <property type="nucleotide sequence ID" value="NZ_BMQG01000004.1"/>
</dbReference>
<accession>A0A8H9GMT6</accession>
<name>A0A8H9GMT6_9DEIO</name>
<evidence type="ECO:0008006" key="3">
    <source>
        <dbReference type="Google" id="ProtNLM"/>
    </source>
</evidence>
<proteinExistence type="predicted"/>
<reference evidence="2" key="1">
    <citation type="journal article" date="2019" name="Int. J. Syst. Evol. Microbiol.">
        <title>The Global Catalogue of Microorganisms (GCM) 10K type strain sequencing project: providing services to taxonomists for standard genome sequencing and annotation.</title>
        <authorList>
            <consortium name="The Broad Institute Genomics Platform"/>
            <consortium name="The Broad Institute Genome Sequencing Center for Infectious Disease"/>
            <person name="Wu L."/>
            <person name="Ma J."/>
        </authorList>
    </citation>
    <scope>NUCLEOTIDE SEQUENCE [LARGE SCALE GENOMIC DNA]</scope>
    <source>
        <strain evidence="2">JCM 31047</strain>
    </source>
</reference>
<dbReference type="Proteomes" id="UP000600547">
    <property type="component" value="Unassembled WGS sequence"/>
</dbReference>